<dbReference type="OrthoDB" id="4408011at2"/>
<dbReference type="SUPFAM" id="SSF53686">
    <property type="entry name" value="Tryptophan synthase beta subunit-like PLP-dependent enzymes"/>
    <property type="match status" value="1"/>
</dbReference>
<dbReference type="InterPro" id="IPR001926">
    <property type="entry name" value="TrpB-like_PALP"/>
</dbReference>
<reference evidence="10 11" key="1">
    <citation type="submission" date="2019-11" db="EMBL/GenBank/DDBJ databases">
        <title>Draft genome of Amycolatopsis RM579.</title>
        <authorList>
            <person name="Duangmal K."/>
            <person name="Mingma R."/>
        </authorList>
    </citation>
    <scope>NUCLEOTIDE SEQUENCE [LARGE SCALE GENOMIC DNA]</scope>
    <source>
        <strain evidence="10 11">RM579</strain>
    </source>
</reference>
<comment type="catalytic activity">
    <reaction evidence="1">
        <text>L-threonine = 2-oxobutanoate + NH4(+)</text>
        <dbReference type="Rhea" id="RHEA:22108"/>
        <dbReference type="ChEBI" id="CHEBI:16763"/>
        <dbReference type="ChEBI" id="CHEBI:28938"/>
        <dbReference type="ChEBI" id="CHEBI:57926"/>
        <dbReference type="EC" id="4.3.1.19"/>
    </reaction>
</comment>
<organism evidence="10 11">
    <name type="scientific">Amycolatopsis pithecellobii</name>
    <dbReference type="NCBI Taxonomy" id="664692"/>
    <lineage>
        <taxon>Bacteria</taxon>
        <taxon>Bacillati</taxon>
        <taxon>Actinomycetota</taxon>
        <taxon>Actinomycetes</taxon>
        <taxon>Pseudonocardiales</taxon>
        <taxon>Pseudonocardiaceae</taxon>
        <taxon>Amycolatopsis</taxon>
    </lineage>
</organism>
<dbReference type="GO" id="GO:0009097">
    <property type="term" value="P:isoleucine biosynthetic process"/>
    <property type="evidence" value="ECO:0007669"/>
    <property type="project" value="TreeGrafter"/>
</dbReference>
<dbReference type="GO" id="GO:0003941">
    <property type="term" value="F:L-serine ammonia-lyase activity"/>
    <property type="evidence" value="ECO:0007669"/>
    <property type="project" value="TreeGrafter"/>
</dbReference>
<dbReference type="InterPro" id="IPR000634">
    <property type="entry name" value="Ser/Thr_deHydtase_PyrdxlP-BS"/>
</dbReference>
<dbReference type="GO" id="GO:0006565">
    <property type="term" value="P:L-serine catabolic process"/>
    <property type="evidence" value="ECO:0007669"/>
    <property type="project" value="TreeGrafter"/>
</dbReference>
<dbReference type="InterPro" id="IPR036052">
    <property type="entry name" value="TrpB-like_PALP_sf"/>
</dbReference>
<evidence type="ECO:0000313" key="10">
    <source>
        <dbReference type="EMBL" id="MTD52576.1"/>
    </source>
</evidence>
<evidence type="ECO:0000256" key="7">
    <source>
        <dbReference type="ARBA" id="ARBA00025527"/>
    </source>
</evidence>
<dbReference type="Gene3D" id="3.40.50.1100">
    <property type="match status" value="2"/>
</dbReference>
<protein>
    <recommendedName>
        <fullName evidence="4">threonine ammonia-lyase</fullName>
        <ecNumber evidence="4">4.3.1.19</ecNumber>
    </recommendedName>
    <alternativeName>
        <fullName evidence="8">Threonine deaminase</fullName>
    </alternativeName>
</protein>
<evidence type="ECO:0000313" key="11">
    <source>
        <dbReference type="Proteomes" id="UP000440096"/>
    </source>
</evidence>
<evidence type="ECO:0000256" key="8">
    <source>
        <dbReference type="ARBA" id="ARBA00031427"/>
    </source>
</evidence>
<dbReference type="GO" id="GO:0006567">
    <property type="term" value="P:L-threonine catabolic process"/>
    <property type="evidence" value="ECO:0007669"/>
    <property type="project" value="TreeGrafter"/>
</dbReference>
<name>A0A6N7Z1Z0_9PSEU</name>
<dbReference type="InterPro" id="IPR050147">
    <property type="entry name" value="Ser/Thr_Dehydratase"/>
</dbReference>
<dbReference type="GO" id="GO:0004794">
    <property type="term" value="F:threonine deaminase activity"/>
    <property type="evidence" value="ECO:0007669"/>
    <property type="project" value="UniProtKB-EC"/>
</dbReference>
<dbReference type="GO" id="GO:0030170">
    <property type="term" value="F:pyridoxal phosphate binding"/>
    <property type="evidence" value="ECO:0007669"/>
    <property type="project" value="InterPro"/>
</dbReference>
<evidence type="ECO:0000256" key="6">
    <source>
        <dbReference type="ARBA" id="ARBA00023239"/>
    </source>
</evidence>
<dbReference type="Pfam" id="PF00291">
    <property type="entry name" value="PALP"/>
    <property type="match status" value="1"/>
</dbReference>
<feature type="domain" description="Tryptophan synthase beta chain-like PALP" evidence="9">
    <location>
        <begin position="32"/>
        <end position="322"/>
    </location>
</feature>
<accession>A0A6N7Z1Z0</accession>
<dbReference type="PROSITE" id="PS00165">
    <property type="entry name" value="DEHYDRATASE_SER_THR"/>
    <property type="match status" value="1"/>
</dbReference>
<dbReference type="EMBL" id="WMBA01000001">
    <property type="protein sequence ID" value="MTD52576.1"/>
    <property type="molecule type" value="Genomic_DNA"/>
</dbReference>
<gene>
    <name evidence="10" type="ORF">GKO32_01050</name>
</gene>
<dbReference type="Proteomes" id="UP000440096">
    <property type="component" value="Unassembled WGS sequence"/>
</dbReference>
<evidence type="ECO:0000256" key="5">
    <source>
        <dbReference type="ARBA" id="ARBA00022898"/>
    </source>
</evidence>
<keyword evidence="11" id="KW-1185">Reference proteome</keyword>
<dbReference type="FunFam" id="3.40.50.1100:FF:000005">
    <property type="entry name" value="Threonine dehydratase catabolic"/>
    <property type="match status" value="1"/>
</dbReference>
<keyword evidence="5" id="KW-0663">Pyridoxal phosphate</keyword>
<comment type="caution">
    <text evidence="10">The sequence shown here is derived from an EMBL/GenBank/DDBJ whole genome shotgun (WGS) entry which is preliminary data.</text>
</comment>
<comment type="similarity">
    <text evidence="3">Belongs to the serine/threonine dehydratase family.</text>
</comment>
<dbReference type="EC" id="4.3.1.19" evidence="4"/>
<proteinExistence type="inferred from homology"/>
<evidence type="ECO:0000259" key="9">
    <source>
        <dbReference type="Pfam" id="PF00291"/>
    </source>
</evidence>
<comment type="function">
    <text evidence="7">Catalyzes the anaerobic formation of alpha-ketobutyrate and ammonia from threonine in a two-step reaction. The first step involved a dehydration of threonine and a production of enamine intermediates (aminocrotonate), which tautomerizes to its imine form (iminobutyrate). Both intermediates are unstable and short-lived. The second step is the nonenzymatic hydrolysis of the enamine/imine intermediates to form 2-ketobutyrate and free ammonia. In the low water environment of the cell, the second step is accelerated by RidA.</text>
</comment>
<evidence type="ECO:0000256" key="2">
    <source>
        <dbReference type="ARBA" id="ARBA00001933"/>
    </source>
</evidence>
<evidence type="ECO:0000256" key="4">
    <source>
        <dbReference type="ARBA" id="ARBA00012096"/>
    </source>
</evidence>
<dbReference type="AlphaFoldDB" id="A0A6N7Z1Z0"/>
<sequence>MAGIAGSREHAVTEPAALARADIDRAQRQLAGHVVRTPVIRNDELDRLAHARVWLKAECLQRGGSFKIRGALLAVRELAAAGSRGVVAQSTGNHAIAVALAARECGLPAVLVLPTDAVPAKIRRIEQAGAVVVQTGTVLADRMSEVDRIRNRRGYDVVDPYENPVVVAGQGTATAELISQVESAGSALDAVVLPVGGGSAIAGASLAAEGSDLAVVAAEPVAVPSLSSALHAGRPVTVTPQATVADGLRPDRIGLLPFSIIRDRVHTVVTVDEAAITSAMCAVLYRSRLLVEPAAATALAAALRVVEDSAGKVRDIGVLLSGGNVEHGLVQSVLADYDDRPAGPSSAPGDRS</sequence>
<dbReference type="PANTHER" id="PTHR48078:SF6">
    <property type="entry name" value="L-THREONINE DEHYDRATASE CATABOLIC TDCB"/>
    <property type="match status" value="1"/>
</dbReference>
<keyword evidence="6" id="KW-0456">Lyase</keyword>
<comment type="cofactor">
    <cofactor evidence="2">
        <name>pyridoxal 5'-phosphate</name>
        <dbReference type="ChEBI" id="CHEBI:597326"/>
    </cofactor>
</comment>
<evidence type="ECO:0000256" key="3">
    <source>
        <dbReference type="ARBA" id="ARBA00010869"/>
    </source>
</evidence>
<dbReference type="PANTHER" id="PTHR48078">
    <property type="entry name" value="THREONINE DEHYDRATASE, MITOCHONDRIAL-RELATED"/>
    <property type="match status" value="1"/>
</dbReference>
<evidence type="ECO:0000256" key="1">
    <source>
        <dbReference type="ARBA" id="ARBA00001274"/>
    </source>
</evidence>